<dbReference type="Proteomes" id="UP001652397">
    <property type="component" value="Unassembled WGS sequence"/>
</dbReference>
<keyword evidence="5" id="KW-1185">Reference proteome</keyword>
<evidence type="ECO:0000313" key="4">
    <source>
        <dbReference type="EMBL" id="MCU6790414.1"/>
    </source>
</evidence>
<dbReference type="InterPro" id="IPR011032">
    <property type="entry name" value="GroES-like_sf"/>
</dbReference>
<dbReference type="InterPro" id="IPR013149">
    <property type="entry name" value="ADH-like_C"/>
</dbReference>
<dbReference type="InterPro" id="IPR013154">
    <property type="entry name" value="ADH-like_N"/>
</dbReference>
<feature type="domain" description="Alcohol dehydrogenase-like C-terminal" evidence="2">
    <location>
        <begin position="161"/>
        <end position="243"/>
    </location>
</feature>
<comment type="caution">
    <text evidence="4">The sequence shown here is derived from an EMBL/GenBank/DDBJ whole genome shotgun (WGS) entry which is preliminary data.</text>
</comment>
<gene>
    <name evidence="4" type="ORF">OCV66_15175</name>
</gene>
<accession>A0ABT2U721</accession>
<dbReference type="RefSeq" id="WP_147574621.1">
    <property type="nucleotide sequence ID" value="NZ_JAOQJE010000027.1"/>
</dbReference>
<dbReference type="InterPro" id="IPR050129">
    <property type="entry name" value="Zn_alcohol_dh"/>
</dbReference>
<dbReference type="SUPFAM" id="SSF50129">
    <property type="entry name" value="GroES-like"/>
    <property type="match status" value="1"/>
</dbReference>
<dbReference type="EMBL" id="JAOQJE010000027">
    <property type="protein sequence ID" value="MCU6790414.1"/>
    <property type="molecule type" value="Genomic_DNA"/>
</dbReference>
<organism evidence="4 5">
    <name type="scientific">Agathobaculum ammoniilyticum</name>
    <dbReference type="NCBI Taxonomy" id="2981778"/>
    <lineage>
        <taxon>Bacteria</taxon>
        <taxon>Bacillati</taxon>
        <taxon>Bacillota</taxon>
        <taxon>Clostridia</taxon>
        <taxon>Eubacteriales</taxon>
        <taxon>Butyricicoccaceae</taxon>
        <taxon>Agathobaculum</taxon>
    </lineage>
</organism>
<dbReference type="InterPro" id="IPR036291">
    <property type="entry name" value="NAD(P)-bd_dom_sf"/>
</dbReference>
<name>A0ABT2U721_9FIRM</name>
<dbReference type="Pfam" id="PF00107">
    <property type="entry name" value="ADH_zinc_N"/>
    <property type="match status" value="1"/>
</dbReference>
<reference evidence="4 5" key="1">
    <citation type="journal article" date="2021" name="ISME Commun">
        <title>Automated analysis of genomic sequences facilitates high-throughput and comprehensive description of bacteria.</title>
        <authorList>
            <person name="Hitch T.C.A."/>
        </authorList>
    </citation>
    <scope>NUCLEOTIDE SEQUENCE [LARGE SCALE GENOMIC DNA]</scope>
    <source>
        <strain evidence="4 5">Sanger_34</strain>
    </source>
</reference>
<dbReference type="Gene3D" id="3.40.50.720">
    <property type="entry name" value="NAD(P)-binding Rossmann-like Domain"/>
    <property type="match status" value="1"/>
</dbReference>
<evidence type="ECO:0000256" key="1">
    <source>
        <dbReference type="ARBA" id="ARBA00023002"/>
    </source>
</evidence>
<feature type="domain" description="Alcohol dehydrogenase-like N-terminal" evidence="3">
    <location>
        <begin position="26"/>
        <end position="99"/>
    </location>
</feature>
<dbReference type="Gene3D" id="3.90.180.10">
    <property type="entry name" value="Medium-chain alcohol dehydrogenases, catalytic domain"/>
    <property type="match status" value="2"/>
</dbReference>
<keyword evidence="1" id="KW-0560">Oxidoreductase</keyword>
<dbReference type="PANTHER" id="PTHR43401:SF2">
    <property type="entry name" value="L-THREONINE 3-DEHYDROGENASE"/>
    <property type="match status" value="1"/>
</dbReference>
<sequence length="336" mass="37080">MKRTRAVLVAPKQFDFIQEEIPKLKENEVLYKTISVGLCHSDIPAYRGTSAMGFGNKHGYDAMIKNPQFPMGIGHEPVCVVEDVGSAVTCFKPGDLVTGVLSTCIADYNVAANAQMIKIPETSKPIDACLGEPMMCVANIVRAVEPKMGDRIAVIGCGFMGLMVIAGLKSQALGDIVAIDLDEKRLEMAVQYGATKTINPKNVDVEDVSFELTHGRMYDCIVEITGSLRGLQTALSVAKISGRGKILTPSVYSKNETWTEEMAYNMMYRSPIIHVVHPYYTNEYMHTLEIGVEAYVKGVFPTEELITHRIPFERVDEGFRLLDTNPPGYIKGIITF</sequence>
<evidence type="ECO:0000259" key="2">
    <source>
        <dbReference type="Pfam" id="PF00107"/>
    </source>
</evidence>
<dbReference type="PANTHER" id="PTHR43401">
    <property type="entry name" value="L-THREONINE 3-DEHYDROGENASE"/>
    <property type="match status" value="1"/>
</dbReference>
<dbReference type="Pfam" id="PF08240">
    <property type="entry name" value="ADH_N"/>
    <property type="match status" value="1"/>
</dbReference>
<evidence type="ECO:0000259" key="3">
    <source>
        <dbReference type="Pfam" id="PF08240"/>
    </source>
</evidence>
<proteinExistence type="predicted"/>
<evidence type="ECO:0000313" key="5">
    <source>
        <dbReference type="Proteomes" id="UP001652397"/>
    </source>
</evidence>
<protein>
    <submittedName>
        <fullName evidence="4">Zinc-binding dehydrogenase</fullName>
    </submittedName>
</protein>
<dbReference type="SUPFAM" id="SSF51735">
    <property type="entry name" value="NAD(P)-binding Rossmann-fold domains"/>
    <property type="match status" value="1"/>
</dbReference>